<dbReference type="Proteomes" id="UP000306918">
    <property type="component" value="Unassembled WGS sequence"/>
</dbReference>
<protein>
    <submittedName>
        <fullName evidence="2">DUF3347 domain-containing protein</fullName>
    </submittedName>
</protein>
<dbReference type="RefSeq" id="WP_136578539.1">
    <property type="nucleotide sequence ID" value="NZ_STFF01000005.1"/>
</dbReference>
<dbReference type="OrthoDB" id="5513217at2"/>
<keyword evidence="3" id="KW-1185">Reference proteome</keyword>
<sequence length="203" mass="22197">MKHLFLGLLTTLSVIIYSCGDNASTAKKEETSHADHAEAEENTEVKVVKASFSNVDAAVAAHTKKITDNYLQIKNALTSGNANEAGSAAKNMFEALKGFDKSLLSADQKKVYDQQEAGLKENAEHISKSTGDIEHQREHFSSISEGMYALVKAFGGGKTLYHDHCPMANDNKGAMWLSETKEIKNPYFGDKMMTCGSVEEELQ</sequence>
<gene>
    <name evidence="2" type="ORF">FAM09_18025</name>
</gene>
<dbReference type="PROSITE" id="PS51257">
    <property type="entry name" value="PROKAR_LIPOPROTEIN"/>
    <property type="match status" value="1"/>
</dbReference>
<feature type="domain" description="DUF3347" evidence="1">
    <location>
        <begin position="66"/>
        <end position="156"/>
    </location>
</feature>
<proteinExistence type="predicted"/>
<dbReference type="EMBL" id="STFF01000005">
    <property type="protein sequence ID" value="THU36863.1"/>
    <property type="molecule type" value="Genomic_DNA"/>
</dbReference>
<evidence type="ECO:0000313" key="3">
    <source>
        <dbReference type="Proteomes" id="UP000306918"/>
    </source>
</evidence>
<reference evidence="2 3" key="1">
    <citation type="submission" date="2019-04" db="EMBL/GenBank/DDBJ databases">
        <title>Niastella caeni sp. nov., isolated from activated sludge.</title>
        <authorList>
            <person name="Sheng M."/>
        </authorList>
    </citation>
    <scope>NUCLEOTIDE SEQUENCE [LARGE SCALE GENOMIC DNA]</scope>
    <source>
        <strain evidence="2 3">HX-2-15</strain>
    </source>
</reference>
<comment type="caution">
    <text evidence="2">The sequence shown here is derived from an EMBL/GenBank/DDBJ whole genome shotgun (WGS) entry which is preliminary data.</text>
</comment>
<accession>A0A4S8HNL6</accession>
<organism evidence="2 3">
    <name type="scientific">Niastella caeni</name>
    <dbReference type="NCBI Taxonomy" id="2569763"/>
    <lineage>
        <taxon>Bacteria</taxon>
        <taxon>Pseudomonadati</taxon>
        <taxon>Bacteroidota</taxon>
        <taxon>Chitinophagia</taxon>
        <taxon>Chitinophagales</taxon>
        <taxon>Chitinophagaceae</taxon>
        <taxon>Niastella</taxon>
    </lineage>
</organism>
<evidence type="ECO:0000259" key="1">
    <source>
        <dbReference type="Pfam" id="PF11827"/>
    </source>
</evidence>
<dbReference type="AlphaFoldDB" id="A0A4S8HNL6"/>
<name>A0A4S8HNL6_9BACT</name>
<dbReference type="InterPro" id="IPR021782">
    <property type="entry name" value="DUF3347"/>
</dbReference>
<dbReference type="Pfam" id="PF11827">
    <property type="entry name" value="DUF3347"/>
    <property type="match status" value="1"/>
</dbReference>
<evidence type="ECO:0000313" key="2">
    <source>
        <dbReference type="EMBL" id="THU36863.1"/>
    </source>
</evidence>